<dbReference type="PANTHER" id="PTHR10907:SF47">
    <property type="entry name" value="REGUCALCIN"/>
    <property type="match status" value="1"/>
</dbReference>
<reference evidence="3 4" key="1">
    <citation type="submission" date="2020-06" db="EMBL/GenBank/DDBJ databases">
        <title>Sulfitobacter algicola sp. nov., isolated from green algae.</title>
        <authorList>
            <person name="Wang C."/>
        </authorList>
    </citation>
    <scope>NUCLEOTIDE SEQUENCE [LARGE SCALE GENOMIC DNA]</scope>
    <source>
        <strain evidence="3 4">1151</strain>
    </source>
</reference>
<dbReference type="SUPFAM" id="SSF63829">
    <property type="entry name" value="Calcium-dependent phosphotriesterase"/>
    <property type="match status" value="1"/>
</dbReference>
<dbReference type="PANTHER" id="PTHR10907">
    <property type="entry name" value="REGUCALCIN"/>
    <property type="match status" value="1"/>
</dbReference>
<sequence length="275" mass="30049">MSVVYDDRICKLGEGPLWHPLREQLFWFDILGKCLMTKGHSWPFDEHVSAAGWVDRQTLLIASETALFTFDLDTAQRDDICALEADNPKTRSNDGRADPWGGFWIGTMGKNAEPGAGAIYRYYNGALTRLFGDITISNAICFAPDRICAYFADTSTQTIQRQPLDDTGWPLGDAQVHVDLRAEDRNPDGAIVDADGTLWNAQWGSSRVAGYGPDGQFLTAVDFPACQVSCPALAPGQMFATSAAVGLGRAATDHDGLTFCTQTNAPFQPEYQIVL</sequence>
<feature type="domain" description="SMP-30/Gluconolactonase/LRE-like region" evidence="2">
    <location>
        <begin position="12"/>
        <end position="243"/>
    </location>
</feature>
<protein>
    <submittedName>
        <fullName evidence="3">SMP-30/gluconolactonase/LRE family protein</fullName>
    </submittedName>
</protein>
<organism evidence="3 4">
    <name type="scientific">Parasulfitobacter algicola</name>
    <dbReference type="NCBI Taxonomy" id="2614809"/>
    <lineage>
        <taxon>Bacteria</taxon>
        <taxon>Pseudomonadati</taxon>
        <taxon>Pseudomonadota</taxon>
        <taxon>Alphaproteobacteria</taxon>
        <taxon>Rhodobacterales</taxon>
        <taxon>Roseobacteraceae</taxon>
        <taxon>Parasulfitobacter</taxon>
    </lineage>
</organism>
<dbReference type="Gene3D" id="2.120.10.30">
    <property type="entry name" value="TolB, C-terminal domain"/>
    <property type="match status" value="1"/>
</dbReference>
<accession>A0ABX2IV97</accession>
<dbReference type="InterPro" id="IPR011042">
    <property type="entry name" value="6-blade_b-propeller_TolB-like"/>
</dbReference>
<dbReference type="Proteomes" id="UP000777935">
    <property type="component" value="Unassembled WGS sequence"/>
</dbReference>
<dbReference type="InterPro" id="IPR013658">
    <property type="entry name" value="SGL"/>
</dbReference>
<gene>
    <name evidence="3" type="ORF">HRQ87_04805</name>
</gene>
<proteinExistence type="inferred from homology"/>
<evidence type="ECO:0000313" key="3">
    <source>
        <dbReference type="EMBL" id="NSX54118.1"/>
    </source>
</evidence>
<evidence type="ECO:0000313" key="4">
    <source>
        <dbReference type="Proteomes" id="UP000777935"/>
    </source>
</evidence>
<evidence type="ECO:0000256" key="1">
    <source>
        <dbReference type="ARBA" id="ARBA00008853"/>
    </source>
</evidence>
<dbReference type="EMBL" id="JABUFE010000002">
    <property type="protein sequence ID" value="NSX54118.1"/>
    <property type="molecule type" value="Genomic_DNA"/>
</dbReference>
<evidence type="ECO:0000259" key="2">
    <source>
        <dbReference type="Pfam" id="PF08450"/>
    </source>
</evidence>
<dbReference type="RefSeq" id="WP_174135804.1">
    <property type="nucleotide sequence ID" value="NZ_JABUFE010000002.1"/>
</dbReference>
<dbReference type="PRINTS" id="PR01790">
    <property type="entry name" value="SMP30FAMILY"/>
</dbReference>
<name>A0ABX2IV97_9RHOB</name>
<comment type="similarity">
    <text evidence="1">Belongs to the SMP-30/CGR1 family.</text>
</comment>
<comment type="caution">
    <text evidence="3">The sequence shown here is derived from an EMBL/GenBank/DDBJ whole genome shotgun (WGS) entry which is preliminary data.</text>
</comment>
<dbReference type="InterPro" id="IPR005511">
    <property type="entry name" value="SMP-30"/>
</dbReference>
<dbReference type="Pfam" id="PF08450">
    <property type="entry name" value="SGL"/>
    <property type="match status" value="1"/>
</dbReference>
<keyword evidence="4" id="KW-1185">Reference proteome</keyword>